<dbReference type="PANTHER" id="PTHR32071:SF57">
    <property type="entry name" value="C4-DICARBOXYLATE TRANSPORT TRANSCRIPTIONAL REGULATORY PROTEIN DCTD"/>
    <property type="match status" value="1"/>
</dbReference>
<dbReference type="PROSITE" id="PS00676">
    <property type="entry name" value="SIGMA54_INTERACT_2"/>
    <property type="match status" value="1"/>
</dbReference>
<dbReference type="CDD" id="cd00130">
    <property type="entry name" value="PAS"/>
    <property type="match status" value="1"/>
</dbReference>
<dbReference type="Gene3D" id="1.10.10.60">
    <property type="entry name" value="Homeodomain-like"/>
    <property type="match status" value="1"/>
</dbReference>
<dbReference type="Gene3D" id="3.40.50.300">
    <property type="entry name" value="P-loop containing nucleotide triphosphate hydrolases"/>
    <property type="match status" value="1"/>
</dbReference>
<dbReference type="SUPFAM" id="SSF52540">
    <property type="entry name" value="P-loop containing nucleoside triphosphate hydrolases"/>
    <property type="match status" value="1"/>
</dbReference>
<feature type="domain" description="Sigma-54 factor interaction" evidence="6">
    <location>
        <begin position="150"/>
        <end position="379"/>
    </location>
</feature>
<keyword evidence="4" id="KW-0238">DNA-binding</keyword>
<dbReference type="CDD" id="cd00009">
    <property type="entry name" value="AAA"/>
    <property type="match status" value="1"/>
</dbReference>
<dbReference type="RefSeq" id="WP_338752220.1">
    <property type="nucleotide sequence ID" value="NZ_CP147404.1"/>
</dbReference>
<gene>
    <name evidence="8" type="ORF">WDJ61_17855</name>
</gene>
<feature type="domain" description="PAS" evidence="7">
    <location>
        <begin position="2"/>
        <end position="52"/>
    </location>
</feature>
<dbReference type="PROSITE" id="PS50112">
    <property type="entry name" value="PAS"/>
    <property type="match status" value="1"/>
</dbReference>
<evidence type="ECO:0000256" key="5">
    <source>
        <dbReference type="ARBA" id="ARBA00023163"/>
    </source>
</evidence>
<organism evidence="8 9">
    <name type="scientific">Bacillus kandeliae</name>
    <dbReference type="NCBI Taxonomy" id="3129297"/>
    <lineage>
        <taxon>Bacteria</taxon>
        <taxon>Bacillati</taxon>
        <taxon>Bacillota</taxon>
        <taxon>Bacilli</taxon>
        <taxon>Bacillales</taxon>
        <taxon>Bacillaceae</taxon>
        <taxon>Bacillus</taxon>
    </lineage>
</organism>
<sequence length="464" mass="53718">MKAEDFYNILDSLHDGFYITDVRGITVWVNETSCKRLQRKREELIGKSVYDLEKQKLFSPSITRMVLEKNGPVSFIQTFHETLQKYIVNGRIVTDEKGEPRWIVTHGRIVDQDFSYSDQQNEVEAILHRYTQELRKFTVSQESSTDRNLLIGESLEFKKTLEQAEKIATVDASVLITGETGCGKNLLANYIHKLSDRHNKPFIQINCGAIPDSLLESELFGYRKGAFTGASEKGKIGLVEMAEEGTLFLDEIGEMPLHLQVKVLQLIQDKTYLPIGEVQLRVANVRIIAATNKDLRKLSEEDLFRSDLFYRLNVLSVHIAALRERPEDIFLLLQHFVKSYNNKYKMNRTLSKEVVERLQSYHWPGNVRELANLIERLIVMSETERIQLSDLPEHIIRKIEQPQNIIENPSLRKYIDSVEKNYILNALEKARTTRQAAALLDIPQSTLMRKIKKYNIQSSQYWRG</sequence>
<evidence type="ECO:0000256" key="2">
    <source>
        <dbReference type="ARBA" id="ARBA00022840"/>
    </source>
</evidence>
<name>A0ABZ2N694_9BACI</name>
<keyword evidence="2" id="KW-0067">ATP-binding</keyword>
<reference evidence="8 9" key="1">
    <citation type="submission" date="2024-02" db="EMBL/GenBank/DDBJ databases">
        <title>Seven novel Bacillus-like species.</title>
        <authorList>
            <person name="Liu G."/>
        </authorList>
    </citation>
    <scope>NUCLEOTIDE SEQUENCE [LARGE SCALE GENOMIC DNA]</scope>
    <source>
        <strain evidence="8 9">FJAT-52991</strain>
    </source>
</reference>
<dbReference type="PROSITE" id="PS00688">
    <property type="entry name" value="SIGMA54_INTERACT_3"/>
    <property type="match status" value="1"/>
</dbReference>
<keyword evidence="1" id="KW-0547">Nucleotide-binding</keyword>
<dbReference type="Pfam" id="PF00158">
    <property type="entry name" value="Sigma54_activat"/>
    <property type="match status" value="1"/>
</dbReference>
<evidence type="ECO:0000256" key="4">
    <source>
        <dbReference type="ARBA" id="ARBA00023125"/>
    </source>
</evidence>
<keyword evidence="3" id="KW-0805">Transcription regulation</keyword>
<dbReference type="InterPro" id="IPR025943">
    <property type="entry name" value="Sigma_54_int_dom_ATP-bd_2"/>
</dbReference>
<dbReference type="PANTHER" id="PTHR32071">
    <property type="entry name" value="TRANSCRIPTIONAL REGULATORY PROTEIN"/>
    <property type="match status" value="1"/>
</dbReference>
<dbReference type="Pfam" id="PF25601">
    <property type="entry name" value="AAA_lid_14"/>
    <property type="match status" value="1"/>
</dbReference>
<dbReference type="Gene3D" id="1.10.8.60">
    <property type="match status" value="1"/>
</dbReference>
<dbReference type="InterPro" id="IPR009057">
    <property type="entry name" value="Homeodomain-like_sf"/>
</dbReference>
<dbReference type="SMART" id="SM00382">
    <property type="entry name" value="AAA"/>
    <property type="match status" value="1"/>
</dbReference>
<dbReference type="SUPFAM" id="SSF46689">
    <property type="entry name" value="Homeodomain-like"/>
    <property type="match status" value="1"/>
</dbReference>
<evidence type="ECO:0000313" key="9">
    <source>
        <dbReference type="Proteomes" id="UP001387364"/>
    </source>
</evidence>
<dbReference type="EMBL" id="CP147404">
    <property type="protein sequence ID" value="WXB93064.1"/>
    <property type="molecule type" value="Genomic_DNA"/>
</dbReference>
<dbReference type="InterPro" id="IPR027417">
    <property type="entry name" value="P-loop_NTPase"/>
</dbReference>
<dbReference type="InterPro" id="IPR002197">
    <property type="entry name" value="HTH_Fis"/>
</dbReference>
<evidence type="ECO:0000259" key="7">
    <source>
        <dbReference type="PROSITE" id="PS50112"/>
    </source>
</evidence>
<dbReference type="InterPro" id="IPR035965">
    <property type="entry name" value="PAS-like_dom_sf"/>
</dbReference>
<evidence type="ECO:0000256" key="1">
    <source>
        <dbReference type="ARBA" id="ARBA00022741"/>
    </source>
</evidence>
<dbReference type="InterPro" id="IPR003593">
    <property type="entry name" value="AAA+_ATPase"/>
</dbReference>
<keyword evidence="5" id="KW-0804">Transcription</keyword>
<accession>A0ABZ2N694</accession>
<protein>
    <submittedName>
        <fullName evidence="8">Sigma 54-interacting transcriptional regulator</fullName>
    </submittedName>
</protein>
<dbReference type="SMART" id="SM00091">
    <property type="entry name" value="PAS"/>
    <property type="match status" value="1"/>
</dbReference>
<dbReference type="PROSITE" id="PS50045">
    <property type="entry name" value="SIGMA54_INTERACT_4"/>
    <property type="match status" value="1"/>
</dbReference>
<dbReference type="InterPro" id="IPR025944">
    <property type="entry name" value="Sigma_54_int_dom_CS"/>
</dbReference>
<dbReference type="Pfam" id="PF02954">
    <property type="entry name" value="HTH_8"/>
    <property type="match status" value="1"/>
</dbReference>
<evidence type="ECO:0000313" key="8">
    <source>
        <dbReference type="EMBL" id="WXB93064.1"/>
    </source>
</evidence>
<dbReference type="InterPro" id="IPR002078">
    <property type="entry name" value="Sigma_54_int"/>
</dbReference>
<proteinExistence type="predicted"/>
<evidence type="ECO:0000259" key="6">
    <source>
        <dbReference type="PROSITE" id="PS50045"/>
    </source>
</evidence>
<keyword evidence="9" id="KW-1185">Reference proteome</keyword>
<evidence type="ECO:0000256" key="3">
    <source>
        <dbReference type="ARBA" id="ARBA00023015"/>
    </source>
</evidence>
<dbReference type="InterPro" id="IPR013767">
    <property type="entry name" value="PAS_fold"/>
</dbReference>
<dbReference type="InterPro" id="IPR058031">
    <property type="entry name" value="AAA_lid_NorR"/>
</dbReference>
<dbReference type="InterPro" id="IPR000014">
    <property type="entry name" value="PAS"/>
</dbReference>
<dbReference type="Pfam" id="PF00989">
    <property type="entry name" value="PAS"/>
    <property type="match status" value="1"/>
</dbReference>
<dbReference type="Gene3D" id="3.30.450.20">
    <property type="entry name" value="PAS domain"/>
    <property type="match status" value="1"/>
</dbReference>
<dbReference type="SUPFAM" id="SSF55785">
    <property type="entry name" value="PYP-like sensor domain (PAS domain)"/>
    <property type="match status" value="1"/>
</dbReference>
<dbReference type="Proteomes" id="UP001387364">
    <property type="component" value="Chromosome"/>
</dbReference>